<comment type="function">
    <text evidence="6">Specifically methylates the pseudouridine at position 1915 (m3Psi1915) in 23S rRNA.</text>
</comment>
<evidence type="ECO:0000256" key="2">
    <source>
        <dbReference type="ARBA" id="ARBA00022603"/>
    </source>
</evidence>
<dbReference type="Proteomes" id="UP000003344">
    <property type="component" value="Unassembled WGS sequence"/>
</dbReference>
<evidence type="ECO:0000313" key="7">
    <source>
        <dbReference type="EMBL" id="EFC87951.1"/>
    </source>
</evidence>
<protein>
    <recommendedName>
        <fullName evidence="6">Ribosomal RNA large subunit methyltransferase H</fullName>
        <ecNumber evidence="6">2.1.1.177</ecNumber>
    </recommendedName>
    <alternativeName>
        <fullName evidence="6">23S rRNA (pseudouridine1915-N3)-methyltransferase</fullName>
    </alternativeName>
    <alternativeName>
        <fullName evidence="6">23S rRNA m3Psi1915 methyltransferase</fullName>
    </alternativeName>
    <alternativeName>
        <fullName evidence="6">rRNA (pseudouridine-N3-)-methyltransferase RlmH</fullName>
    </alternativeName>
</protein>
<accession>D2ZYH9</accession>
<feature type="binding site" evidence="6">
    <location>
        <position position="89"/>
    </location>
    <ligand>
        <name>S-adenosyl-L-methionine</name>
        <dbReference type="ChEBI" id="CHEBI:59789"/>
    </ligand>
</feature>
<keyword evidence="3 6" id="KW-0808">Transferase</keyword>
<dbReference type="PANTHER" id="PTHR33603:SF1">
    <property type="entry name" value="RIBOSOMAL RNA LARGE SUBUNIT METHYLTRANSFERASE H"/>
    <property type="match status" value="1"/>
</dbReference>
<dbReference type="GO" id="GO:0005737">
    <property type="term" value="C:cytoplasm"/>
    <property type="evidence" value="ECO:0007669"/>
    <property type="project" value="UniProtKB-SubCell"/>
</dbReference>
<evidence type="ECO:0000256" key="1">
    <source>
        <dbReference type="ARBA" id="ARBA00022552"/>
    </source>
</evidence>
<evidence type="ECO:0000256" key="4">
    <source>
        <dbReference type="ARBA" id="ARBA00022691"/>
    </source>
</evidence>
<keyword evidence="2 6" id="KW-0489">Methyltransferase</keyword>
<name>D2ZYH9_NEIM2</name>
<dbReference type="AlphaFoldDB" id="D2ZYH9"/>
<dbReference type="GO" id="GO:0070038">
    <property type="term" value="F:rRNA (pseudouridine-N3-)-methyltransferase activity"/>
    <property type="evidence" value="ECO:0007669"/>
    <property type="project" value="UniProtKB-UniRule"/>
</dbReference>
<evidence type="ECO:0000256" key="3">
    <source>
        <dbReference type="ARBA" id="ARBA00022679"/>
    </source>
</evidence>
<evidence type="ECO:0000256" key="5">
    <source>
        <dbReference type="ARBA" id="ARBA00038303"/>
    </source>
</evidence>
<dbReference type="Pfam" id="PF02590">
    <property type="entry name" value="SPOUT_MTase"/>
    <property type="match status" value="1"/>
</dbReference>
<dbReference type="SUPFAM" id="SSF75217">
    <property type="entry name" value="alpha/beta knot"/>
    <property type="match status" value="1"/>
</dbReference>
<dbReference type="STRING" id="546266.NEIMUCOT_05688"/>
<comment type="catalytic activity">
    <reaction evidence="6">
        <text>pseudouridine(1915) in 23S rRNA + S-adenosyl-L-methionine = N(3)-methylpseudouridine(1915) in 23S rRNA + S-adenosyl-L-homocysteine + H(+)</text>
        <dbReference type="Rhea" id="RHEA:42752"/>
        <dbReference type="Rhea" id="RHEA-COMP:10221"/>
        <dbReference type="Rhea" id="RHEA-COMP:10222"/>
        <dbReference type="ChEBI" id="CHEBI:15378"/>
        <dbReference type="ChEBI" id="CHEBI:57856"/>
        <dbReference type="ChEBI" id="CHEBI:59789"/>
        <dbReference type="ChEBI" id="CHEBI:65314"/>
        <dbReference type="ChEBI" id="CHEBI:74486"/>
        <dbReference type="EC" id="2.1.1.177"/>
    </reaction>
</comment>
<feature type="binding site" evidence="6">
    <location>
        <position position="120"/>
    </location>
    <ligand>
        <name>S-adenosyl-L-methionine</name>
        <dbReference type="ChEBI" id="CHEBI:59789"/>
    </ligand>
</feature>
<evidence type="ECO:0000256" key="6">
    <source>
        <dbReference type="HAMAP-Rule" id="MF_00658"/>
    </source>
</evidence>
<feature type="binding site" evidence="6">
    <location>
        <begin position="139"/>
        <end position="144"/>
    </location>
    <ligand>
        <name>S-adenosyl-L-methionine</name>
        <dbReference type="ChEBI" id="CHEBI:59789"/>
    </ligand>
</feature>
<gene>
    <name evidence="6" type="primary">rlmH</name>
    <name evidence="7" type="ORF">NEIMUCOT_05688</name>
</gene>
<dbReference type="CDD" id="cd18081">
    <property type="entry name" value="RlmH-like"/>
    <property type="match status" value="1"/>
</dbReference>
<comment type="similarity">
    <text evidence="5 6">Belongs to the RNA methyltransferase RlmH family.</text>
</comment>
<dbReference type="PANTHER" id="PTHR33603">
    <property type="entry name" value="METHYLTRANSFERASE"/>
    <property type="match status" value="1"/>
</dbReference>
<dbReference type="PIRSF" id="PIRSF004505">
    <property type="entry name" value="MT_bac"/>
    <property type="match status" value="1"/>
</dbReference>
<dbReference type="Gene3D" id="3.40.1280.10">
    <property type="match status" value="1"/>
</dbReference>
<comment type="subunit">
    <text evidence="6">Homodimer.</text>
</comment>
<sequence length="172" mass="19418">MPKPKFSDDPIRPRKPMNITVLAVGTKMPRWVDEAVGEYAKRFGRDVAYTLKEIKPEKRGAGVNAAQGMAAEEKRILEAIPQGAFLIVLDERGKAPTSVELAEHLKSWQQNGEHVCFVIGGADGMTYRLKQQARMMMRLSSLTLPHGMVRVLLTEQLYRAVSILHNHPYHRE</sequence>
<evidence type="ECO:0000313" key="8">
    <source>
        <dbReference type="Proteomes" id="UP000003344"/>
    </source>
</evidence>
<dbReference type="HAMAP" id="MF_00658">
    <property type="entry name" value="23SrRNA_methyltr_H"/>
    <property type="match status" value="1"/>
</dbReference>
<dbReference type="EMBL" id="ACDX02000013">
    <property type="protein sequence ID" value="EFC87951.1"/>
    <property type="molecule type" value="Genomic_DNA"/>
</dbReference>
<dbReference type="EC" id="2.1.1.177" evidence="6"/>
<proteinExistence type="inferred from homology"/>
<comment type="subcellular location">
    <subcellularLocation>
        <location evidence="6">Cytoplasm</location>
    </subcellularLocation>
</comment>
<keyword evidence="1 6" id="KW-0698">rRNA processing</keyword>
<organism evidence="7 8">
    <name type="scientific">Neisseria mucosa (strain ATCC 25996 / DSM 4631 / NCTC 10774 / M26)</name>
    <dbReference type="NCBI Taxonomy" id="546266"/>
    <lineage>
        <taxon>Bacteria</taxon>
        <taxon>Pseudomonadati</taxon>
        <taxon>Pseudomonadota</taxon>
        <taxon>Betaproteobacteria</taxon>
        <taxon>Neisseriales</taxon>
        <taxon>Neisseriaceae</taxon>
        <taxon>Neisseria</taxon>
    </lineage>
</organism>
<dbReference type="InterPro" id="IPR029028">
    <property type="entry name" value="Alpha/beta_knot_MTases"/>
</dbReference>
<dbReference type="InterPro" id="IPR029026">
    <property type="entry name" value="tRNA_m1G_MTases_N"/>
</dbReference>
<dbReference type="InterPro" id="IPR003742">
    <property type="entry name" value="RlmH-like"/>
</dbReference>
<keyword evidence="4 6" id="KW-0949">S-adenosyl-L-methionine</keyword>
<dbReference type="eggNOG" id="COG1576">
    <property type="taxonomic scope" value="Bacteria"/>
</dbReference>
<keyword evidence="6" id="KW-0963">Cytoplasm</keyword>
<reference evidence="7 8" key="1">
    <citation type="submission" date="2009-10" db="EMBL/GenBank/DDBJ databases">
        <authorList>
            <person name="Weinstock G."/>
            <person name="Sodergren E."/>
            <person name="Clifton S."/>
            <person name="Fulton L."/>
            <person name="Fulton B."/>
            <person name="Courtney L."/>
            <person name="Fronick C."/>
            <person name="Harrison M."/>
            <person name="Strong C."/>
            <person name="Farmer C."/>
            <person name="Delahaunty K."/>
            <person name="Markovic C."/>
            <person name="Hall O."/>
            <person name="Minx P."/>
            <person name="Tomlinson C."/>
            <person name="Mitreva M."/>
            <person name="Nelson J."/>
            <person name="Hou S."/>
            <person name="Wollam A."/>
            <person name="Pepin K.H."/>
            <person name="Johnson M."/>
            <person name="Bhonagiri V."/>
            <person name="Nash W.E."/>
            <person name="Warren W."/>
            <person name="Chinwalla A."/>
            <person name="Mardis E.R."/>
            <person name="Wilson R.K."/>
        </authorList>
    </citation>
    <scope>NUCLEOTIDE SEQUENCE [LARGE SCALE GENOMIC DNA]</scope>
    <source>
        <strain evidence="8">ATCC 25996 / DSM 4631 / NCTC 10774 / M26</strain>
    </source>
</reference>
<comment type="caution">
    <text evidence="7">The sequence shown here is derived from an EMBL/GenBank/DDBJ whole genome shotgun (WGS) entry which is preliminary data.</text>
</comment>
<dbReference type="NCBIfam" id="NF000986">
    <property type="entry name" value="PRK00103.1-4"/>
    <property type="match status" value="1"/>
</dbReference>